<evidence type="ECO:0000256" key="7">
    <source>
        <dbReference type="SAM" id="Coils"/>
    </source>
</evidence>
<dbReference type="GO" id="GO:0005930">
    <property type="term" value="C:axoneme"/>
    <property type="evidence" value="ECO:0007669"/>
    <property type="project" value="TreeGrafter"/>
</dbReference>
<dbReference type="PANTHER" id="PTHR15654:SF2">
    <property type="entry name" value="COILED-COIL DOMAIN-CONTAINING PROTEIN 113"/>
    <property type="match status" value="1"/>
</dbReference>
<proteinExistence type="inferred from homology"/>
<keyword evidence="4" id="KW-0966">Cell projection</keyword>
<feature type="coiled-coil region" evidence="7">
    <location>
        <begin position="145"/>
        <end position="190"/>
    </location>
</feature>
<feature type="domain" description="CCDC113/CCDC96 coiled-coil" evidence="9">
    <location>
        <begin position="227"/>
        <end position="399"/>
    </location>
</feature>
<dbReference type="EMBL" id="JAOPGA020000133">
    <property type="protein sequence ID" value="KAL0477030.1"/>
    <property type="molecule type" value="Genomic_DNA"/>
</dbReference>
<dbReference type="AlphaFoldDB" id="A0AAW2YJM2"/>
<protein>
    <recommendedName>
        <fullName evidence="6">Cilia- and flagella-associated protein 263</fullName>
    </recommendedName>
</protein>
<comment type="subcellular location">
    <subcellularLocation>
        <location evidence="1">Cell projection</location>
        <location evidence="1">Cilium</location>
    </subcellularLocation>
</comment>
<dbReference type="InterPro" id="IPR025254">
    <property type="entry name" value="CCDC113/CCDC96_CC"/>
</dbReference>
<dbReference type="GO" id="GO:0060271">
    <property type="term" value="P:cilium assembly"/>
    <property type="evidence" value="ECO:0007669"/>
    <property type="project" value="TreeGrafter"/>
</dbReference>
<evidence type="ECO:0000313" key="11">
    <source>
        <dbReference type="Proteomes" id="UP001431209"/>
    </source>
</evidence>
<evidence type="ECO:0000259" key="9">
    <source>
        <dbReference type="Pfam" id="PF13870"/>
    </source>
</evidence>
<organism evidence="10 11">
    <name type="scientific">Acrasis kona</name>
    <dbReference type="NCBI Taxonomy" id="1008807"/>
    <lineage>
        <taxon>Eukaryota</taxon>
        <taxon>Discoba</taxon>
        <taxon>Heterolobosea</taxon>
        <taxon>Tetramitia</taxon>
        <taxon>Eutetramitia</taxon>
        <taxon>Acrasidae</taxon>
        <taxon>Acrasis</taxon>
    </lineage>
</organism>
<name>A0AAW2YJM2_9EUKA</name>
<dbReference type="InterPro" id="IPR051885">
    <property type="entry name" value="CC_CF"/>
</dbReference>
<evidence type="ECO:0000256" key="1">
    <source>
        <dbReference type="ARBA" id="ARBA00004138"/>
    </source>
</evidence>
<evidence type="ECO:0000313" key="10">
    <source>
        <dbReference type="EMBL" id="KAL0477030.1"/>
    </source>
</evidence>
<comment type="similarity">
    <text evidence="5">Belongs to the CFAP263 family.</text>
</comment>
<reference evidence="10 11" key="1">
    <citation type="submission" date="2024-03" db="EMBL/GenBank/DDBJ databases">
        <title>The Acrasis kona genome and developmental transcriptomes reveal deep origins of eukaryotic multicellular pathways.</title>
        <authorList>
            <person name="Sheikh S."/>
            <person name="Fu C.-J."/>
            <person name="Brown M.W."/>
            <person name="Baldauf S.L."/>
        </authorList>
    </citation>
    <scope>NUCLEOTIDE SEQUENCE [LARGE SCALE GENOMIC DNA]</scope>
    <source>
        <strain evidence="10 11">ATCC MYA-3509</strain>
    </source>
</reference>
<feature type="coiled-coil region" evidence="7">
    <location>
        <begin position="233"/>
        <end position="289"/>
    </location>
</feature>
<keyword evidence="2" id="KW-0970">Cilium biogenesis/degradation</keyword>
<evidence type="ECO:0000256" key="5">
    <source>
        <dbReference type="ARBA" id="ARBA00044506"/>
    </source>
</evidence>
<evidence type="ECO:0000256" key="3">
    <source>
        <dbReference type="ARBA" id="ARBA00023054"/>
    </source>
</evidence>
<dbReference type="PANTHER" id="PTHR15654">
    <property type="entry name" value="COILED-COIL DOMAIN-CONTAINING PROTEIN 113-RELATED"/>
    <property type="match status" value="1"/>
</dbReference>
<gene>
    <name evidence="10" type="ORF">AKO1_006406</name>
</gene>
<dbReference type="Pfam" id="PF13870">
    <property type="entry name" value="CCDC113_CCDC96_CC"/>
    <property type="match status" value="1"/>
</dbReference>
<dbReference type="GO" id="GO:0036064">
    <property type="term" value="C:ciliary basal body"/>
    <property type="evidence" value="ECO:0007669"/>
    <property type="project" value="TreeGrafter"/>
</dbReference>
<feature type="region of interest" description="Disordered" evidence="8">
    <location>
        <begin position="93"/>
        <end position="136"/>
    </location>
</feature>
<evidence type="ECO:0000256" key="8">
    <source>
        <dbReference type="SAM" id="MobiDB-lite"/>
    </source>
</evidence>
<evidence type="ECO:0000256" key="6">
    <source>
        <dbReference type="ARBA" id="ARBA00044798"/>
    </source>
</evidence>
<keyword evidence="11" id="KW-1185">Reference proteome</keyword>
<feature type="coiled-coil region" evidence="7">
    <location>
        <begin position="325"/>
        <end position="398"/>
    </location>
</feature>
<sequence length="415" mass="48118">MYCASIFGLFSRFLHNTPTNKVNVFVNQVEPPNKYLMHFSSGYPDLRTADNELSYDQLEEVLHRLLKENEFISEEIIVAENFLKHNQSTGSAISRGYGSQGEHQADDDNNSDNSDGASGQVYIKKKTKKRRGNTPQYHLSLDNKIEMVSKEMEAIRSAIQTENREFDQEIENMRAQVQEADQEIEEVGKEHFEFDRDVSNPETGALNPRNGKLVAEKVLKYFDDKLKQRDALLDKLRLKISTYKSQVKKAKQQLEQREEMGDVLSKIDFDQLKIENDQMTVKIDERNDELIRLKLTTGKTLQILTALMDKLNKLTSHTIWLKKQIDARENSLDTLKSEIEKVLKDKDKEGRKNTNLIQQHEKVKVPEILDYVKLKAELDVVRKEVTNWERKLEIASMNEKTNRQKVISIQKSITS</sequence>
<comment type="caution">
    <text evidence="10">The sequence shown here is derived from an EMBL/GenBank/DDBJ whole genome shotgun (WGS) entry which is preliminary data.</text>
</comment>
<keyword evidence="3 7" id="KW-0175">Coiled coil</keyword>
<dbReference type="Proteomes" id="UP001431209">
    <property type="component" value="Unassembled WGS sequence"/>
</dbReference>
<feature type="compositionally biased region" description="Basic residues" evidence="8">
    <location>
        <begin position="123"/>
        <end position="132"/>
    </location>
</feature>
<evidence type="ECO:0000256" key="4">
    <source>
        <dbReference type="ARBA" id="ARBA00023273"/>
    </source>
</evidence>
<accession>A0AAW2YJM2</accession>
<evidence type="ECO:0000256" key="2">
    <source>
        <dbReference type="ARBA" id="ARBA00022794"/>
    </source>
</evidence>